<evidence type="ECO:0000256" key="8">
    <source>
        <dbReference type="ARBA" id="ARBA00048370"/>
    </source>
</evidence>
<sequence length="632" mass="65357">MTTEIIRVPDIGMDSATCIEVSVKAGDVIGVDDTILVLESDKASMDVPSPVAGKIVQLKIQEGDSVTEGDEMIYIELASDASAPSSSANTPAAAPAVAAAPVAVAPQANAETSSVTTVLVPDIGMDSANIIEIAVQVGDVIAEEDTIVILESDKASMDVPAPQGGEVIAISVQVGDTVSEGSILLELKTAGSAPASVAATNSVAEPAAAPAAPAGSAIETVTVPDIGMDSASVIEIAIQVGDQIALDDTLVVLESDKASMDVPSPISGEVVSITVKVGDTVAQGTQLIEVKTNAAAPSAPVVAAPSRAEVKTPKAEAPAPVIPVPASAPVASGKAVHAGPAVRKLAREFGVDLGAVPGTGPRGRVIKDDVAGWVKKRLQEPQQITAGAGLPTVPDQDFARFGTVEIKEMSRIQQLTAVNMVRNALVIPHVTQFDEADVTDTEAFRQSLKGEMEKRGVKISPLAFIVKACAAAMIEFPKFNVSLMADGKHMVHKQYVNIGIAVDTPNGLIVPVIKDADKKSIWQIAEEIIDFAKRGRDGKVKSVEMQGGCFTVSSLGALGGTAFTPIVNAPEVAILGVSKNAIKPHWNGTEFVPRNFTPLSMSYDHRAINGADAAKFTAFIALVLSDVRRLVL</sequence>
<evidence type="ECO:0000256" key="4">
    <source>
        <dbReference type="ARBA" id="ARBA00022679"/>
    </source>
</evidence>
<evidence type="ECO:0000313" key="12">
    <source>
        <dbReference type="EMBL" id="ATX77415.1"/>
    </source>
</evidence>
<proteinExistence type="inferred from homology"/>
<evidence type="ECO:0000256" key="1">
    <source>
        <dbReference type="ARBA" id="ARBA00001938"/>
    </source>
</evidence>
<dbReference type="GO" id="GO:0031405">
    <property type="term" value="F:lipoic acid binding"/>
    <property type="evidence" value="ECO:0007669"/>
    <property type="project" value="TreeGrafter"/>
</dbReference>
<keyword evidence="6 9" id="KW-0012">Acyltransferase</keyword>
<keyword evidence="4 9" id="KW-0808">Transferase</keyword>
<dbReference type="FunFam" id="3.30.559.10:FF:000004">
    <property type="entry name" value="Acetyltransferase component of pyruvate dehydrogenase complex"/>
    <property type="match status" value="1"/>
</dbReference>
<evidence type="ECO:0000256" key="9">
    <source>
        <dbReference type="RuleBase" id="RU003423"/>
    </source>
</evidence>
<dbReference type="PANTHER" id="PTHR43178:SF2">
    <property type="entry name" value="DIHYDROLIPOYLLYSINE-RESIDUE ACETYLTRANSFERASE COMPONENT OF PYRUVATE DEHYDROGENASE COMPLEX"/>
    <property type="match status" value="1"/>
</dbReference>
<dbReference type="InterPro" id="IPR001078">
    <property type="entry name" value="2-oxoacid_DH_actylTfrase"/>
</dbReference>
<dbReference type="GO" id="GO:0004742">
    <property type="term" value="F:dihydrolipoyllysine-residue acetyltransferase activity"/>
    <property type="evidence" value="ECO:0007669"/>
    <property type="project" value="UniProtKB-EC"/>
</dbReference>
<evidence type="ECO:0000259" key="11">
    <source>
        <dbReference type="PROSITE" id="PS51826"/>
    </source>
</evidence>
<accession>A0A2K8KRQ6</accession>
<dbReference type="EMBL" id="CP011797">
    <property type="protein sequence ID" value="ATX77415.1"/>
    <property type="molecule type" value="Genomic_DNA"/>
</dbReference>
<dbReference type="SUPFAM" id="SSF51230">
    <property type="entry name" value="Single hybrid motif"/>
    <property type="match status" value="3"/>
</dbReference>
<dbReference type="RefSeq" id="WP_100257673.1">
    <property type="nucleotide sequence ID" value="NZ_CP011797.1"/>
</dbReference>
<dbReference type="PROSITE" id="PS50968">
    <property type="entry name" value="BIOTINYL_LIPOYL"/>
    <property type="match status" value="3"/>
</dbReference>
<dbReference type="AlphaFoldDB" id="A0A2K8KRQ6"/>
<dbReference type="SUPFAM" id="SSF47005">
    <property type="entry name" value="Peripheral subunit-binding domain of 2-oxo acid dehydrogenase complex"/>
    <property type="match status" value="1"/>
</dbReference>
<name>A0A2K8KRQ6_9GAMM</name>
<dbReference type="InterPro" id="IPR000089">
    <property type="entry name" value="Biotin_lipoyl"/>
</dbReference>
<dbReference type="PANTHER" id="PTHR43178">
    <property type="entry name" value="DIHYDROLIPOAMIDE ACETYLTRANSFERASE COMPONENT OF PYRUVATE DEHYDROGENASE COMPLEX"/>
    <property type="match status" value="1"/>
</dbReference>
<reference evidence="12 13" key="1">
    <citation type="journal article" date="2017" name="Environ. Microbiol.">
        <title>Genomic and physiological analyses of 'Reinekea forsetii' reveal a versatile opportunistic lifestyle during spring algae blooms.</title>
        <authorList>
            <person name="Avci B."/>
            <person name="Hahnke R.L."/>
            <person name="Chafee M."/>
            <person name="Fischer T."/>
            <person name="Gruber-Vodicka H."/>
            <person name="Tegetmeyer H.E."/>
            <person name="Harder J."/>
            <person name="Fuchs B.M."/>
            <person name="Amann R.I."/>
            <person name="Teeling H."/>
        </authorList>
    </citation>
    <scope>NUCLEOTIDE SEQUENCE [LARGE SCALE GENOMIC DNA]</scope>
    <source>
        <strain evidence="12 13">Hel1_31_D35</strain>
    </source>
</reference>
<evidence type="ECO:0000256" key="7">
    <source>
        <dbReference type="ARBA" id="ARBA00025211"/>
    </source>
</evidence>
<comment type="similarity">
    <text evidence="2 9">Belongs to the 2-oxoacid dehydrogenase family.</text>
</comment>
<dbReference type="Gene3D" id="2.40.50.100">
    <property type="match status" value="3"/>
</dbReference>
<dbReference type="GO" id="GO:0006086">
    <property type="term" value="P:pyruvate decarboxylation to acetyl-CoA"/>
    <property type="evidence" value="ECO:0007669"/>
    <property type="project" value="TreeGrafter"/>
</dbReference>
<comment type="cofactor">
    <cofactor evidence="1 9">
        <name>(R)-lipoate</name>
        <dbReference type="ChEBI" id="CHEBI:83088"/>
    </cofactor>
</comment>
<evidence type="ECO:0000256" key="3">
    <source>
        <dbReference type="ARBA" id="ARBA00011484"/>
    </source>
</evidence>
<dbReference type="SUPFAM" id="SSF52777">
    <property type="entry name" value="CoA-dependent acyltransferases"/>
    <property type="match status" value="1"/>
</dbReference>
<comment type="function">
    <text evidence="7">The pyruvate dehydrogenase complex catalyzes the overall conversion of pyruvate to acetyl-CoA and CO(2). It contains multiple copies of three enzymatic components: pyruvate dehydrogenase (E1), dihydrolipoamide acetyltransferase (E2) and lipoamide dehydrogenase (E3).</text>
</comment>
<feature type="domain" description="Peripheral subunit-binding (PSBD)" evidence="11">
    <location>
        <begin position="337"/>
        <end position="374"/>
    </location>
</feature>
<dbReference type="CDD" id="cd06849">
    <property type="entry name" value="lipoyl_domain"/>
    <property type="match status" value="3"/>
</dbReference>
<keyword evidence="5 9" id="KW-0450">Lipoyl</keyword>
<comment type="subunit">
    <text evidence="3">Forms a 24-polypeptide structural core with octahedral symmetry.</text>
</comment>
<dbReference type="InterPro" id="IPR004167">
    <property type="entry name" value="PSBD"/>
</dbReference>
<dbReference type="OrthoDB" id="9805770at2"/>
<dbReference type="Pfam" id="PF02817">
    <property type="entry name" value="E3_binding"/>
    <property type="match status" value="1"/>
</dbReference>
<dbReference type="GO" id="GO:0005737">
    <property type="term" value="C:cytoplasm"/>
    <property type="evidence" value="ECO:0007669"/>
    <property type="project" value="TreeGrafter"/>
</dbReference>
<dbReference type="Gene3D" id="4.10.320.10">
    <property type="entry name" value="E3-binding domain"/>
    <property type="match status" value="1"/>
</dbReference>
<comment type="catalytic activity">
    <reaction evidence="8">
        <text>N(6)-[(R)-dihydrolipoyl]-L-lysyl-[protein] + acetyl-CoA = N(6)-[(R)-S(8)-acetyldihydrolipoyl]-L-lysyl-[protein] + CoA</text>
        <dbReference type="Rhea" id="RHEA:17017"/>
        <dbReference type="Rhea" id="RHEA-COMP:10475"/>
        <dbReference type="Rhea" id="RHEA-COMP:10478"/>
        <dbReference type="ChEBI" id="CHEBI:57287"/>
        <dbReference type="ChEBI" id="CHEBI:57288"/>
        <dbReference type="ChEBI" id="CHEBI:83100"/>
        <dbReference type="ChEBI" id="CHEBI:83111"/>
        <dbReference type="EC" id="2.3.1.12"/>
    </reaction>
</comment>
<protein>
    <recommendedName>
        <fullName evidence="9">Dihydrolipoamide acetyltransferase component of pyruvate dehydrogenase complex</fullName>
        <ecNumber evidence="9">2.3.1.-</ecNumber>
    </recommendedName>
</protein>
<keyword evidence="12" id="KW-0670">Pyruvate</keyword>
<organism evidence="12 13">
    <name type="scientific">Reinekea forsetii</name>
    <dbReference type="NCBI Taxonomy" id="1336806"/>
    <lineage>
        <taxon>Bacteria</taxon>
        <taxon>Pseudomonadati</taxon>
        <taxon>Pseudomonadota</taxon>
        <taxon>Gammaproteobacteria</taxon>
        <taxon>Oceanospirillales</taxon>
        <taxon>Saccharospirillaceae</taxon>
        <taxon>Reinekea</taxon>
    </lineage>
</organism>
<dbReference type="InterPro" id="IPR050743">
    <property type="entry name" value="2-oxoacid_DH_E2_comp"/>
</dbReference>
<dbReference type="Gene3D" id="3.30.559.10">
    <property type="entry name" value="Chloramphenicol acetyltransferase-like domain"/>
    <property type="match status" value="1"/>
</dbReference>
<dbReference type="EC" id="2.3.1.-" evidence="9"/>
<dbReference type="InterPro" id="IPR003016">
    <property type="entry name" value="2-oxoA_DH_lipoyl-BS"/>
</dbReference>
<evidence type="ECO:0000256" key="6">
    <source>
        <dbReference type="ARBA" id="ARBA00023315"/>
    </source>
</evidence>
<evidence type="ECO:0000256" key="2">
    <source>
        <dbReference type="ARBA" id="ARBA00007317"/>
    </source>
</evidence>
<evidence type="ECO:0000259" key="10">
    <source>
        <dbReference type="PROSITE" id="PS50968"/>
    </source>
</evidence>
<dbReference type="InterPro" id="IPR011053">
    <property type="entry name" value="Single_hybrid_motif"/>
</dbReference>
<dbReference type="PROSITE" id="PS51826">
    <property type="entry name" value="PSBD"/>
    <property type="match status" value="1"/>
</dbReference>
<dbReference type="InterPro" id="IPR036625">
    <property type="entry name" value="E3-bd_dom_sf"/>
</dbReference>
<feature type="domain" description="Lipoyl-binding" evidence="10">
    <location>
        <begin position="218"/>
        <end position="291"/>
    </location>
</feature>
<feature type="domain" description="Lipoyl-binding" evidence="10">
    <location>
        <begin position="3"/>
        <end position="76"/>
    </location>
</feature>
<keyword evidence="13" id="KW-1185">Reference proteome</keyword>
<feature type="domain" description="Lipoyl-binding" evidence="10">
    <location>
        <begin position="115"/>
        <end position="188"/>
    </location>
</feature>
<evidence type="ECO:0000313" key="13">
    <source>
        <dbReference type="Proteomes" id="UP000229757"/>
    </source>
</evidence>
<gene>
    <name evidence="12" type="ORF">REIFOR_02284</name>
</gene>
<dbReference type="KEGG" id="rfo:REIFOR_02284"/>
<evidence type="ECO:0000256" key="5">
    <source>
        <dbReference type="ARBA" id="ARBA00022823"/>
    </source>
</evidence>
<dbReference type="InterPro" id="IPR023213">
    <property type="entry name" value="CAT-like_dom_sf"/>
</dbReference>
<dbReference type="Proteomes" id="UP000229757">
    <property type="component" value="Chromosome"/>
</dbReference>
<dbReference type="Pfam" id="PF00198">
    <property type="entry name" value="2-oxoacid_dh"/>
    <property type="match status" value="1"/>
</dbReference>
<dbReference type="PROSITE" id="PS00189">
    <property type="entry name" value="LIPOYL"/>
    <property type="match status" value="3"/>
</dbReference>
<dbReference type="Pfam" id="PF00364">
    <property type="entry name" value="Biotin_lipoyl"/>
    <property type="match status" value="3"/>
</dbReference>